<gene>
    <name evidence="2" type="primary">ymdB</name>
    <name evidence="4" type="ORF">M979_0745</name>
</gene>
<sequence length="174" mass="18595">MSERMSVIQGDITRVEVDVIVNAANSSLMGGGGVDGAIHRAAGPALLAACQVIRQHQGECAPGHAVITEAGNIPVKAVIHAVGPVWHGGEKNEAELLEQTYRNSLDLAAANSYRTIAFPAISTGAYGYPKELAAKIAVDTVYRYIGLRPLPEQVVFVCFDDENTHIYEQLLAQL</sequence>
<dbReference type="SMART" id="SM00506">
    <property type="entry name" value="A1pp"/>
    <property type="match status" value="1"/>
</dbReference>
<dbReference type="PANTHER" id="PTHR11106">
    <property type="entry name" value="GANGLIOSIDE INDUCED DIFFERENTIATION ASSOCIATED PROTEIN 2-RELATED"/>
    <property type="match status" value="1"/>
</dbReference>
<feature type="domain" description="Macro" evidence="3">
    <location>
        <begin position="1"/>
        <end position="174"/>
    </location>
</feature>
<feature type="binding site" evidence="2">
    <location>
        <position position="25"/>
    </location>
    <ligand>
        <name>substrate</name>
    </ligand>
</feature>
<keyword evidence="5" id="KW-1185">Reference proteome</keyword>
<accession>A0A1B7HY26</accession>
<dbReference type="RefSeq" id="WP_064553822.1">
    <property type="nucleotide sequence ID" value="NZ_LXEO01000009.1"/>
</dbReference>
<dbReference type="HAMAP" id="MF_01205">
    <property type="entry name" value="YmdB"/>
    <property type="match status" value="1"/>
</dbReference>
<dbReference type="EC" id="3.1.1.106" evidence="2"/>
<evidence type="ECO:0000256" key="2">
    <source>
        <dbReference type="HAMAP-Rule" id="MF_01205"/>
    </source>
</evidence>
<comment type="function">
    <text evidence="2">Deacetylates O-acetyl-ADP ribose to yield ADP-ribose and free acetate. Down-regulates ribonuclease 3 (RNase III) activity. Acts by interacting directly with the region of the ribonuclease that is required for dimerization/activation.</text>
</comment>
<dbReference type="EMBL" id="LXEO01000009">
    <property type="protein sequence ID" value="OAT20584.1"/>
    <property type="molecule type" value="Genomic_DNA"/>
</dbReference>
<dbReference type="NCBIfam" id="NF001664">
    <property type="entry name" value="PRK00431.1-6"/>
    <property type="match status" value="1"/>
</dbReference>
<protein>
    <recommendedName>
        <fullName evidence="2">O-acetyl-ADP-ribose deacetylase</fullName>
        <ecNumber evidence="2">3.1.1.106</ecNumber>
    </recommendedName>
    <alternativeName>
        <fullName evidence="2">Regulator of RNase III activity</fullName>
    </alternativeName>
</protein>
<dbReference type="AlphaFoldDB" id="A0A1B7HY26"/>
<dbReference type="GO" id="GO:0061463">
    <property type="term" value="F:O-acetyl-ADP-ribose deacetylase activity"/>
    <property type="evidence" value="ECO:0007669"/>
    <property type="project" value="UniProtKB-EC"/>
</dbReference>
<dbReference type="Pfam" id="PF01661">
    <property type="entry name" value="Macro"/>
    <property type="match status" value="1"/>
</dbReference>
<evidence type="ECO:0000259" key="3">
    <source>
        <dbReference type="PROSITE" id="PS51154"/>
    </source>
</evidence>
<dbReference type="InterPro" id="IPR043472">
    <property type="entry name" value="Macro_dom-like"/>
</dbReference>
<keyword evidence="1 2" id="KW-0378">Hydrolase</keyword>
<evidence type="ECO:0000256" key="1">
    <source>
        <dbReference type="ARBA" id="ARBA00022801"/>
    </source>
</evidence>
<dbReference type="SUPFAM" id="SSF52949">
    <property type="entry name" value="Macro domain-like"/>
    <property type="match status" value="1"/>
</dbReference>
<feature type="binding site" evidence="2">
    <location>
        <begin position="11"/>
        <end position="12"/>
    </location>
    <ligand>
        <name>substrate</name>
    </ligand>
</feature>
<dbReference type="InterPro" id="IPR024900">
    <property type="entry name" value="O-Ac-ADP-ribose_deAcase"/>
</dbReference>
<feature type="binding site" evidence="2">
    <location>
        <begin position="122"/>
        <end position="126"/>
    </location>
    <ligand>
        <name>substrate</name>
    </ligand>
</feature>
<organism evidence="4 5">
    <name type="scientific">Buttiauxella noackiae ATCC 51607</name>
    <dbReference type="NCBI Taxonomy" id="1354255"/>
    <lineage>
        <taxon>Bacteria</taxon>
        <taxon>Pseudomonadati</taxon>
        <taxon>Pseudomonadota</taxon>
        <taxon>Gammaproteobacteria</taxon>
        <taxon>Enterobacterales</taxon>
        <taxon>Enterobacteriaceae</taxon>
        <taxon>Buttiauxella</taxon>
    </lineage>
</organism>
<dbReference type="NCBIfam" id="NF001660">
    <property type="entry name" value="PRK00431.1-1"/>
    <property type="match status" value="1"/>
</dbReference>
<comment type="catalytic activity">
    <reaction evidence="2">
        <text>3''-O-acetyl-ADP-D-ribose + H2O = ADP-D-ribose + acetate + H(+)</text>
        <dbReference type="Rhea" id="RHEA:59244"/>
        <dbReference type="ChEBI" id="CHEBI:15377"/>
        <dbReference type="ChEBI" id="CHEBI:15378"/>
        <dbReference type="ChEBI" id="CHEBI:30089"/>
        <dbReference type="ChEBI" id="CHEBI:57967"/>
        <dbReference type="ChEBI" id="CHEBI:142723"/>
        <dbReference type="EC" id="3.1.1.106"/>
    </reaction>
</comment>
<feature type="active site" description="Proton acceptor" evidence="2">
    <location>
        <position position="35"/>
    </location>
</feature>
<dbReference type="GO" id="GO:0001883">
    <property type="term" value="F:purine nucleoside binding"/>
    <property type="evidence" value="ECO:0007669"/>
    <property type="project" value="UniProtKB-UniRule"/>
</dbReference>
<reference evidence="4 5" key="1">
    <citation type="submission" date="2016-04" db="EMBL/GenBank/DDBJ databases">
        <title>ATOL: Assembling a taxonomically balanced genome-scale reconstruction of the evolutionary history of the Enterobacteriaceae.</title>
        <authorList>
            <person name="Plunkett G.III."/>
            <person name="Neeno-Eckwall E.C."/>
            <person name="Glasner J.D."/>
            <person name="Perna N.T."/>
        </authorList>
    </citation>
    <scope>NUCLEOTIDE SEQUENCE [LARGE SCALE GENOMIC DNA]</scope>
    <source>
        <strain evidence="4 5">ATCC 51607</strain>
    </source>
</reference>
<dbReference type="Proteomes" id="UP000078286">
    <property type="component" value="Unassembled WGS sequence"/>
</dbReference>
<dbReference type="CDD" id="cd02908">
    <property type="entry name" value="Macro_OAADPr_deacetylase"/>
    <property type="match status" value="1"/>
</dbReference>
<name>A0A1B7HY26_9ENTR</name>
<dbReference type="PATRIC" id="fig|1354255.3.peg.763"/>
<dbReference type="InterPro" id="IPR002589">
    <property type="entry name" value="Macro_dom"/>
</dbReference>
<evidence type="ECO:0000313" key="4">
    <source>
        <dbReference type="EMBL" id="OAT20584.1"/>
    </source>
</evidence>
<dbReference type="GO" id="GO:0008428">
    <property type="term" value="F:ribonuclease inhibitor activity"/>
    <property type="evidence" value="ECO:0007669"/>
    <property type="project" value="UniProtKB-UniRule"/>
</dbReference>
<dbReference type="GO" id="GO:0042278">
    <property type="term" value="P:purine nucleoside metabolic process"/>
    <property type="evidence" value="ECO:0007669"/>
    <property type="project" value="UniProtKB-UniRule"/>
</dbReference>
<comment type="subunit">
    <text evidence="2">Homodimer. Interacts with RNase III.</text>
</comment>
<comment type="caution">
    <text evidence="4">The sequence shown here is derived from an EMBL/GenBank/DDBJ whole genome shotgun (WGS) entry which is preliminary data.</text>
</comment>
<dbReference type="PANTHER" id="PTHR11106:SF27">
    <property type="entry name" value="MACRO DOMAIN-CONTAINING PROTEIN"/>
    <property type="match status" value="1"/>
</dbReference>
<evidence type="ECO:0000313" key="5">
    <source>
        <dbReference type="Proteomes" id="UP000078286"/>
    </source>
</evidence>
<feature type="binding site" evidence="2">
    <location>
        <begin position="33"/>
        <end position="35"/>
    </location>
    <ligand>
        <name>substrate</name>
    </ligand>
</feature>
<comment type="catalytic activity">
    <reaction evidence="2">
        <text>2''-O-acetyl-ADP-D-ribose + H2O = ADP-D-ribose + acetate + H(+)</text>
        <dbReference type="Rhea" id="RHEA:57060"/>
        <dbReference type="ChEBI" id="CHEBI:15377"/>
        <dbReference type="ChEBI" id="CHEBI:15378"/>
        <dbReference type="ChEBI" id="CHEBI:30089"/>
        <dbReference type="ChEBI" id="CHEBI:57967"/>
        <dbReference type="ChEBI" id="CHEBI:83767"/>
        <dbReference type="EC" id="3.1.1.106"/>
    </reaction>
</comment>
<proteinExistence type="inferred from homology"/>
<dbReference type="Gene3D" id="3.40.220.10">
    <property type="entry name" value="Leucine Aminopeptidase, subunit E, domain 1"/>
    <property type="match status" value="1"/>
</dbReference>
<dbReference type="PROSITE" id="PS51154">
    <property type="entry name" value="MACRO"/>
    <property type="match status" value="1"/>
</dbReference>
<comment type="similarity">
    <text evidence="2">Belongs to the MacroD-type family. YmdB subfamily.</text>
</comment>